<gene>
    <name evidence="1" type="ORF">BCR42DRAFT_437774</name>
</gene>
<dbReference type="GO" id="GO:1990817">
    <property type="term" value="F:poly(A) RNA polymerase activity"/>
    <property type="evidence" value="ECO:0007669"/>
    <property type="project" value="InterPro"/>
</dbReference>
<dbReference type="PANTHER" id="PTHR23092:SF15">
    <property type="entry name" value="INACTIVE NON-CANONICAL POLY(A) RNA POLYMERASE PROTEIN TRF4-2-RELATED"/>
    <property type="match status" value="1"/>
</dbReference>
<keyword evidence="2" id="KW-1185">Reference proteome</keyword>
<dbReference type="Gene3D" id="1.10.1410.10">
    <property type="match status" value="1"/>
</dbReference>
<dbReference type="InterPro" id="IPR045862">
    <property type="entry name" value="Trf4-like"/>
</dbReference>
<protein>
    <recommendedName>
        <fullName evidence="3">Polynucleotide adenylyltransferase</fullName>
    </recommendedName>
</protein>
<sequence length="288" mass="31895">MHCRYCQTPTPGVRAEIIILFIKQFIPSPQILTDILQIFGAEGTSSPDERTILGLEHEPNSAILISGGEGHDNEDVSLTIQANNAIVISDDDDGEDSATVTHGTNYHQVAHALSDSDVEMEDTTFVSFTAFSEVGYTKSGDNSPMSDVKENKETTLAGNLQNQVLDFLRYIQSKKYEIFIRHYLVHKVQHSLVSKWEGIQVNVFGCLTINTFLPDSNIDMVVTFPNSLRSVSFWISNGTIDLDQNLGNLLLEFYHYYGAEFELAKAGFCITGGGATINKGIYRGRNAQ</sequence>
<dbReference type="GO" id="GO:0005730">
    <property type="term" value="C:nucleolus"/>
    <property type="evidence" value="ECO:0007669"/>
    <property type="project" value="TreeGrafter"/>
</dbReference>
<dbReference type="GO" id="GO:0031499">
    <property type="term" value="C:TRAMP complex"/>
    <property type="evidence" value="ECO:0007669"/>
    <property type="project" value="TreeGrafter"/>
</dbReference>
<accession>A0A1X2IHH2</accession>
<dbReference type="GO" id="GO:0043634">
    <property type="term" value="P:polyadenylation-dependent ncRNA catabolic process"/>
    <property type="evidence" value="ECO:0007669"/>
    <property type="project" value="TreeGrafter"/>
</dbReference>
<evidence type="ECO:0000313" key="1">
    <source>
        <dbReference type="EMBL" id="ORZ16537.1"/>
    </source>
</evidence>
<dbReference type="OrthoDB" id="273917at2759"/>
<evidence type="ECO:0000313" key="2">
    <source>
        <dbReference type="Proteomes" id="UP000193560"/>
    </source>
</evidence>
<name>A0A1X2IHH2_9FUNG</name>
<comment type="caution">
    <text evidence="1">The sequence shown here is derived from an EMBL/GenBank/DDBJ whole genome shotgun (WGS) entry which is preliminary data.</text>
</comment>
<dbReference type="GO" id="GO:0003729">
    <property type="term" value="F:mRNA binding"/>
    <property type="evidence" value="ECO:0007669"/>
    <property type="project" value="TreeGrafter"/>
</dbReference>
<proteinExistence type="predicted"/>
<evidence type="ECO:0008006" key="3">
    <source>
        <dbReference type="Google" id="ProtNLM"/>
    </source>
</evidence>
<dbReference type="SUPFAM" id="SSF81301">
    <property type="entry name" value="Nucleotidyltransferase"/>
    <property type="match status" value="1"/>
</dbReference>
<dbReference type="STRING" id="90262.A0A1X2IHH2"/>
<dbReference type="Gene3D" id="3.30.460.10">
    <property type="entry name" value="Beta Polymerase, domain 2"/>
    <property type="match status" value="1"/>
</dbReference>
<dbReference type="AlphaFoldDB" id="A0A1X2IHH2"/>
<dbReference type="GO" id="GO:0046872">
    <property type="term" value="F:metal ion binding"/>
    <property type="evidence" value="ECO:0007669"/>
    <property type="project" value="UniProtKB-KW"/>
</dbReference>
<dbReference type="GO" id="GO:0031123">
    <property type="term" value="P:RNA 3'-end processing"/>
    <property type="evidence" value="ECO:0007669"/>
    <property type="project" value="TreeGrafter"/>
</dbReference>
<dbReference type="PANTHER" id="PTHR23092">
    <property type="entry name" value="POLY(A) RNA POLYMERASE"/>
    <property type="match status" value="1"/>
</dbReference>
<reference evidence="1 2" key="1">
    <citation type="submission" date="2016-07" db="EMBL/GenBank/DDBJ databases">
        <title>Pervasive Adenine N6-methylation of Active Genes in Fungi.</title>
        <authorList>
            <consortium name="DOE Joint Genome Institute"/>
            <person name="Mondo S.J."/>
            <person name="Dannebaum R.O."/>
            <person name="Kuo R.C."/>
            <person name="Labutti K."/>
            <person name="Haridas S."/>
            <person name="Kuo A."/>
            <person name="Salamov A."/>
            <person name="Ahrendt S.R."/>
            <person name="Lipzen A."/>
            <person name="Sullivan W."/>
            <person name="Andreopoulos W.B."/>
            <person name="Clum A."/>
            <person name="Lindquist E."/>
            <person name="Daum C."/>
            <person name="Ramamoorthy G.K."/>
            <person name="Gryganskyi A."/>
            <person name="Culley D."/>
            <person name="Magnuson J.K."/>
            <person name="James T.Y."/>
            <person name="O'Malley M.A."/>
            <person name="Stajich J.E."/>
            <person name="Spatafora J.W."/>
            <person name="Visel A."/>
            <person name="Grigoriev I.V."/>
        </authorList>
    </citation>
    <scope>NUCLEOTIDE SEQUENCE [LARGE SCALE GENOMIC DNA]</scope>
    <source>
        <strain evidence="1 2">NRRL 1336</strain>
    </source>
</reference>
<dbReference type="EMBL" id="MCGE01000011">
    <property type="protein sequence ID" value="ORZ16537.1"/>
    <property type="molecule type" value="Genomic_DNA"/>
</dbReference>
<dbReference type="Proteomes" id="UP000193560">
    <property type="component" value="Unassembled WGS sequence"/>
</dbReference>
<dbReference type="InterPro" id="IPR043519">
    <property type="entry name" value="NT_sf"/>
</dbReference>
<organism evidence="1 2">
    <name type="scientific">Absidia repens</name>
    <dbReference type="NCBI Taxonomy" id="90262"/>
    <lineage>
        <taxon>Eukaryota</taxon>
        <taxon>Fungi</taxon>
        <taxon>Fungi incertae sedis</taxon>
        <taxon>Mucoromycota</taxon>
        <taxon>Mucoromycotina</taxon>
        <taxon>Mucoromycetes</taxon>
        <taxon>Mucorales</taxon>
        <taxon>Cunninghamellaceae</taxon>
        <taxon>Absidia</taxon>
    </lineage>
</organism>